<accession>A0A6I6LNR2</accession>
<name>A0A6I6LNR2_STUST</name>
<comment type="similarity">
    <text evidence="2">Belongs to the bacterial solute-binding protein 1 family.</text>
</comment>
<organism evidence="3 4">
    <name type="scientific">Stutzerimonas stutzeri</name>
    <name type="common">Pseudomonas stutzeri</name>
    <dbReference type="NCBI Taxonomy" id="316"/>
    <lineage>
        <taxon>Bacteria</taxon>
        <taxon>Pseudomonadati</taxon>
        <taxon>Pseudomonadota</taxon>
        <taxon>Gammaproteobacteria</taxon>
        <taxon>Pseudomonadales</taxon>
        <taxon>Pseudomonadaceae</taxon>
        <taxon>Stutzerimonas</taxon>
    </lineage>
</organism>
<dbReference type="InterPro" id="IPR006059">
    <property type="entry name" value="SBP"/>
</dbReference>
<dbReference type="OrthoDB" id="9812682at2"/>
<dbReference type="AlphaFoldDB" id="A0A6I6LNR2"/>
<gene>
    <name evidence="3" type="ORF">GQA94_10215</name>
</gene>
<evidence type="ECO:0000313" key="3">
    <source>
        <dbReference type="EMBL" id="QGZ30417.1"/>
    </source>
</evidence>
<dbReference type="Proteomes" id="UP000438983">
    <property type="component" value="Chromosome"/>
</dbReference>
<dbReference type="PANTHER" id="PTHR43649:SF12">
    <property type="entry name" value="DIACETYLCHITOBIOSE BINDING PROTEIN DASA"/>
    <property type="match status" value="1"/>
</dbReference>
<dbReference type="SUPFAM" id="SSF53850">
    <property type="entry name" value="Periplasmic binding protein-like II"/>
    <property type="match status" value="1"/>
</dbReference>
<dbReference type="GO" id="GO:0042597">
    <property type="term" value="C:periplasmic space"/>
    <property type="evidence" value="ECO:0007669"/>
    <property type="project" value="UniProtKB-SubCell"/>
</dbReference>
<sequence length="473" mass="52144">MEKRQSTARDSSRAARLFAASALVLALNPLQAFAWSYKEAAQPYAGTSIRVLDEVTPLQETMRKLVPEFTRETGIEVEYELLSHGDVINRGQADLFSGRGHYDAIMLHGLQLGPLLDAEVLKPIDSLLKDEKLTNPDLALDDLIEPANETLVNYAGERYGFLTWNYNQIYWARADLLNHPEEKEAFKRKYGYELAPAGTMQQMRDIAEFFTRKAGQTLAGEPLKNDFYGIVLEGIPGGTTFTTVWEVFLNNFGGGVFDAQGKPSLDNPKNVEALRFWADLWKFAPPGQAEYSLIDVPTVMGNGIAAQSIAFSDFVLGVDREGGGIYAGQFVYRGIPINEGSEASHTAGGEPSLMAMSGLSKNPEATYLFMQWMIDRNTQDRLLEMGGGGVPIRQSSFELPVMQEAARKSLYDAMAASLKVVTAKPKAPKFFEIDQTMAPLVQQVGIGQLSAEDALKQGQKKLLSICDECLLTE</sequence>
<evidence type="ECO:0000256" key="1">
    <source>
        <dbReference type="ARBA" id="ARBA00004418"/>
    </source>
</evidence>
<dbReference type="Gene3D" id="3.40.190.10">
    <property type="entry name" value="Periplasmic binding protein-like II"/>
    <property type="match status" value="2"/>
</dbReference>
<evidence type="ECO:0000256" key="2">
    <source>
        <dbReference type="ARBA" id="ARBA00008520"/>
    </source>
</evidence>
<comment type="subcellular location">
    <subcellularLocation>
        <location evidence="1">Periplasm</location>
    </subcellularLocation>
</comment>
<proteinExistence type="inferred from homology"/>
<dbReference type="PANTHER" id="PTHR43649">
    <property type="entry name" value="ARABINOSE-BINDING PROTEIN-RELATED"/>
    <property type="match status" value="1"/>
</dbReference>
<reference evidence="3 4" key="1">
    <citation type="submission" date="2019-12" db="EMBL/GenBank/DDBJ databases">
        <title>Complete genome sequence of Pseudomonas stutzeri.</title>
        <authorList>
            <person name="Lim S.R."/>
            <person name="Kim J.H."/>
        </authorList>
    </citation>
    <scope>NUCLEOTIDE SEQUENCE [LARGE SCALE GENOMIC DNA]</scope>
    <source>
        <strain evidence="3 4">PM101005</strain>
    </source>
</reference>
<dbReference type="EMBL" id="CP046902">
    <property type="protein sequence ID" value="QGZ30417.1"/>
    <property type="molecule type" value="Genomic_DNA"/>
</dbReference>
<dbReference type="Pfam" id="PF01547">
    <property type="entry name" value="SBP_bac_1"/>
    <property type="match status" value="1"/>
</dbReference>
<evidence type="ECO:0000313" key="4">
    <source>
        <dbReference type="Proteomes" id="UP000438983"/>
    </source>
</evidence>
<protein>
    <submittedName>
        <fullName evidence="3">Extracellular solute-binding protein</fullName>
    </submittedName>
</protein>
<dbReference type="InterPro" id="IPR050490">
    <property type="entry name" value="Bact_solute-bd_prot1"/>
</dbReference>
<dbReference type="RefSeq" id="WP_158187915.1">
    <property type="nucleotide sequence ID" value="NZ_CP046902.1"/>
</dbReference>